<evidence type="ECO:0000256" key="2">
    <source>
        <dbReference type="PIRNR" id="PIRNR002094"/>
    </source>
</evidence>
<gene>
    <name evidence="4" type="primary">SO1638</name>
    <name evidence="4" type="ordered locus">PBPRA2959</name>
</gene>
<dbReference type="Pfam" id="PF03938">
    <property type="entry name" value="OmpH"/>
    <property type="match status" value="1"/>
</dbReference>
<accession>Q6LN33</accession>
<dbReference type="EMBL" id="CR378672">
    <property type="protein sequence ID" value="CAG21293.1"/>
    <property type="molecule type" value="Genomic_DNA"/>
</dbReference>
<sequence>MMMKNSSHSPLGEHSNFLRRSLLKQWIKAASLSLVILSSSMYAQAAEAAQKVGYVATNQAMAQLAKRYNVSEKLRKEFKDRIDELRGIENRMKTKVEKMKRDGELMSSTDRTKIQRELASLDSTYKLKAKALQEDQRRRGQEEEQKLVMKIRTAIQTVAKKEGYDIVIDAQAVLFANPKDDLSSKVITAVK</sequence>
<comment type="subcellular location">
    <subcellularLocation>
        <location evidence="2">Periplasm</location>
    </subcellularLocation>
</comment>
<dbReference type="GO" id="GO:0042597">
    <property type="term" value="C:periplasmic space"/>
    <property type="evidence" value="ECO:0007669"/>
    <property type="project" value="UniProtKB-SubCell"/>
</dbReference>
<evidence type="ECO:0000313" key="4">
    <source>
        <dbReference type="EMBL" id="CAG21293.1"/>
    </source>
</evidence>
<keyword evidence="5" id="KW-1185">Reference proteome</keyword>
<evidence type="ECO:0000313" key="5">
    <source>
        <dbReference type="Proteomes" id="UP000000593"/>
    </source>
</evidence>
<feature type="chain" id="PRO_5004276101" description="Chaperone protein skp" evidence="3">
    <location>
        <begin position="46"/>
        <end position="191"/>
    </location>
</feature>
<dbReference type="InterPro" id="IPR005632">
    <property type="entry name" value="Chaperone_Skp"/>
</dbReference>
<organism evidence="4 5">
    <name type="scientific">Photobacterium profundum (strain SS9)</name>
    <dbReference type="NCBI Taxonomy" id="298386"/>
    <lineage>
        <taxon>Bacteria</taxon>
        <taxon>Pseudomonadati</taxon>
        <taxon>Pseudomonadota</taxon>
        <taxon>Gammaproteobacteria</taxon>
        <taxon>Vibrionales</taxon>
        <taxon>Vibrionaceae</taxon>
        <taxon>Photobacterium</taxon>
    </lineage>
</organism>
<evidence type="ECO:0000256" key="3">
    <source>
        <dbReference type="SAM" id="SignalP"/>
    </source>
</evidence>
<comment type="similarity">
    <text evidence="2">Belongs to the skp family.</text>
</comment>
<dbReference type="AlphaFoldDB" id="Q6LN33"/>
<keyword evidence="2" id="KW-0143">Chaperone</keyword>
<keyword evidence="1 3" id="KW-0732">Signal</keyword>
<comment type="function">
    <text evidence="2">Molecular chaperone that interacts specifically with outer membrane proteins, thus maintaining the solubility of early folding intermediates during passage through the periplasm.</text>
</comment>
<keyword evidence="2" id="KW-0574">Periplasm</keyword>
<reference evidence="5" key="1">
    <citation type="journal article" date="2005" name="Science">
        <title>Life at depth: Photobacterium profundum genome sequence and expression analysis.</title>
        <authorList>
            <person name="Vezzi A."/>
            <person name="Campanaro S."/>
            <person name="D'Angelo M."/>
            <person name="Simonato F."/>
            <person name="Vitulo N."/>
            <person name="Lauro F.M."/>
            <person name="Cestaro A."/>
            <person name="Malacrida G."/>
            <person name="Simionati B."/>
            <person name="Cannata N."/>
            <person name="Romualdi C."/>
            <person name="Bartlett D.H."/>
            <person name="Valle G."/>
        </authorList>
    </citation>
    <scope>NUCLEOTIDE SEQUENCE [LARGE SCALE GENOMIC DNA]</scope>
    <source>
        <strain evidence="5">ATCC BAA-1253 / SS9</strain>
    </source>
</reference>
<dbReference type="GO" id="GO:0005829">
    <property type="term" value="C:cytosol"/>
    <property type="evidence" value="ECO:0007669"/>
    <property type="project" value="TreeGrafter"/>
</dbReference>
<dbReference type="KEGG" id="ppr:PBPRA2959"/>
<dbReference type="eggNOG" id="COG2825">
    <property type="taxonomic scope" value="Bacteria"/>
</dbReference>
<dbReference type="PIRSF" id="PIRSF002094">
    <property type="entry name" value="OMP26_Skp"/>
    <property type="match status" value="1"/>
</dbReference>
<dbReference type="PANTHER" id="PTHR35089:SF1">
    <property type="entry name" value="CHAPERONE PROTEIN SKP"/>
    <property type="match status" value="1"/>
</dbReference>
<dbReference type="PANTHER" id="PTHR35089">
    <property type="entry name" value="CHAPERONE PROTEIN SKP"/>
    <property type="match status" value="1"/>
</dbReference>
<dbReference type="SMART" id="SM00935">
    <property type="entry name" value="OmpH"/>
    <property type="match status" value="1"/>
</dbReference>
<dbReference type="SUPFAM" id="SSF111384">
    <property type="entry name" value="OmpH-like"/>
    <property type="match status" value="1"/>
</dbReference>
<protein>
    <recommendedName>
        <fullName evidence="2">Chaperone protein skp</fullName>
    </recommendedName>
</protein>
<proteinExistence type="inferred from homology"/>
<dbReference type="Gene3D" id="3.30.910.20">
    <property type="entry name" value="Skp domain"/>
    <property type="match status" value="1"/>
</dbReference>
<feature type="signal peptide" evidence="3">
    <location>
        <begin position="1"/>
        <end position="45"/>
    </location>
</feature>
<comment type="subunit">
    <text evidence="2">Homotrimer.</text>
</comment>
<dbReference type="InterPro" id="IPR024930">
    <property type="entry name" value="Skp_dom_sf"/>
</dbReference>
<evidence type="ECO:0000256" key="1">
    <source>
        <dbReference type="ARBA" id="ARBA00022729"/>
    </source>
</evidence>
<dbReference type="GO" id="GO:0050821">
    <property type="term" value="P:protein stabilization"/>
    <property type="evidence" value="ECO:0007669"/>
    <property type="project" value="TreeGrafter"/>
</dbReference>
<dbReference type="GO" id="GO:0051082">
    <property type="term" value="F:unfolded protein binding"/>
    <property type="evidence" value="ECO:0007669"/>
    <property type="project" value="InterPro"/>
</dbReference>
<dbReference type="STRING" id="298386.PBPRA2959"/>
<dbReference type="HOGENOM" id="CLU_101388_2_1_6"/>
<name>Q6LN33_PHOPR</name>
<dbReference type="Proteomes" id="UP000000593">
    <property type="component" value="Chromosome 1"/>
</dbReference>